<dbReference type="EMBL" id="QLAG01000016">
    <property type="protein sequence ID" value="TLX62919.1"/>
    <property type="molecule type" value="Genomic_DNA"/>
</dbReference>
<accession>A0A5R9QCR8</accession>
<evidence type="ECO:0000256" key="2">
    <source>
        <dbReference type="SAM" id="SignalP"/>
    </source>
</evidence>
<feature type="compositionally biased region" description="Polar residues" evidence="1">
    <location>
        <begin position="131"/>
        <end position="143"/>
    </location>
</feature>
<dbReference type="Proteomes" id="UP000306753">
    <property type="component" value="Unassembled WGS sequence"/>
</dbReference>
<evidence type="ECO:0000313" key="4">
    <source>
        <dbReference type="EMBL" id="TLX62919.1"/>
    </source>
</evidence>
<evidence type="ECO:0000313" key="5">
    <source>
        <dbReference type="Proteomes" id="UP000306753"/>
    </source>
</evidence>
<gene>
    <name evidence="4" type="ORF">DN820_14110</name>
</gene>
<evidence type="ECO:0000259" key="3">
    <source>
        <dbReference type="Pfam" id="PF13511"/>
    </source>
</evidence>
<feature type="region of interest" description="Disordered" evidence="1">
    <location>
        <begin position="37"/>
        <end position="77"/>
    </location>
</feature>
<dbReference type="RefSeq" id="WP_138412019.1">
    <property type="nucleotide sequence ID" value="NZ_QLAG01000016.1"/>
</dbReference>
<keyword evidence="2" id="KW-0732">Signal</keyword>
<sequence length="143" mass="15616">MRFMILTGGLVLALSSGAMAGQVYKWVDAQGITHFSAQPPQGAPAEVVSTHVAPPRASEPSLPTPAPTSTPDQAALDRQVRQQVAAEDAERARYCTNMRTNLAQLKNNPRVRVEDGGEMRRLTEEERQARISETTKTISENCK</sequence>
<evidence type="ECO:0000256" key="1">
    <source>
        <dbReference type="SAM" id="MobiDB-lite"/>
    </source>
</evidence>
<feature type="signal peptide" evidence="2">
    <location>
        <begin position="1"/>
        <end position="20"/>
    </location>
</feature>
<proteinExistence type="predicted"/>
<feature type="chain" id="PRO_5024347697" evidence="2">
    <location>
        <begin position="21"/>
        <end position="143"/>
    </location>
</feature>
<dbReference type="AlphaFoldDB" id="A0A5R9QCR8"/>
<comment type="caution">
    <text evidence="4">The sequence shown here is derived from an EMBL/GenBank/DDBJ whole genome shotgun (WGS) entry which is preliminary data.</text>
</comment>
<feature type="domain" description="DUF4124" evidence="3">
    <location>
        <begin position="11"/>
        <end position="61"/>
    </location>
</feature>
<reference evidence="4 5" key="1">
    <citation type="journal article" date="2017" name="Eur. J. Clin. Microbiol. Infect. Dis.">
        <title>Uncommonly isolated clinical Pseudomonas: identification and phylogenetic assignation.</title>
        <authorList>
            <person name="Mulet M."/>
            <person name="Gomila M."/>
            <person name="Ramirez A."/>
            <person name="Cardew S."/>
            <person name="Moore E.R."/>
            <person name="Lalucat J."/>
            <person name="Garcia-Valdes E."/>
        </authorList>
    </citation>
    <scope>NUCLEOTIDE SEQUENCE [LARGE SCALE GENOMIC DNA]</scope>
    <source>
        <strain evidence="4 5">SD129</strain>
    </source>
</reference>
<dbReference type="InterPro" id="IPR025392">
    <property type="entry name" value="DUF4124"/>
</dbReference>
<dbReference type="Pfam" id="PF13511">
    <property type="entry name" value="DUF4124"/>
    <property type="match status" value="1"/>
</dbReference>
<protein>
    <submittedName>
        <fullName evidence="4">DUF4124 domain-containing protein</fullName>
    </submittedName>
</protein>
<name>A0A5R9QCR8_9GAMM</name>
<organism evidence="4 5">
    <name type="scientific">Stutzerimonas nosocomialis</name>
    <dbReference type="NCBI Taxonomy" id="1056496"/>
    <lineage>
        <taxon>Bacteria</taxon>
        <taxon>Pseudomonadati</taxon>
        <taxon>Pseudomonadota</taxon>
        <taxon>Gammaproteobacteria</taxon>
        <taxon>Pseudomonadales</taxon>
        <taxon>Pseudomonadaceae</taxon>
        <taxon>Stutzerimonas</taxon>
    </lineage>
</organism>
<feature type="region of interest" description="Disordered" evidence="1">
    <location>
        <begin position="124"/>
        <end position="143"/>
    </location>
</feature>
<keyword evidence="5" id="KW-1185">Reference proteome</keyword>